<name>A0A0U1DPL5_9MYCO</name>
<proteinExistence type="predicted"/>
<reference evidence="1 2" key="1">
    <citation type="submission" date="2015-03" db="EMBL/GenBank/DDBJ databases">
        <authorList>
            <person name="Murphy D."/>
        </authorList>
    </citation>
    <scope>NUCLEOTIDE SEQUENCE [LARGE SCALE GENOMIC DNA]</scope>
    <source>
        <strain evidence="1 2">D16</strain>
    </source>
</reference>
<accession>A0A0U1DPL5</accession>
<sequence>MPGAFDRGALMETSGPSDEVVKLLPPLTTSPAELSEGLDILAESVAVTLA</sequence>
<evidence type="ECO:0000313" key="2">
    <source>
        <dbReference type="Proteomes" id="UP000182227"/>
    </source>
</evidence>
<keyword evidence="1" id="KW-0032">Aminotransferase</keyword>
<dbReference type="SUPFAM" id="SSF53383">
    <property type="entry name" value="PLP-dependent transferases"/>
    <property type="match status" value="1"/>
</dbReference>
<evidence type="ECO:0000313" key="1">
    <source>
        <dbReference type="EMBL" id="CQD20473.1"/>
    </source>
</evidence>
<dbReference type="EMBL" id="CTEF01000004">
    <property type="protein sequence ID" value="CQD20473.1"/>
    <property type="molecule type" value="Genomic_DNA"/>
</dbReference>
<gene>
    <name evidence="1" type="primary">ectB_1</name>
    <name evidence="1" type="ORF">BN970_04678</name>
</gene>
<dbReference type="InterPro" id="IPR015424">
    <property type="entry name" value="PyrdxlP-dep_Trfase"/>
</dbReference>
<dbReference type="Proteomes" id="UP000182227">
    <property type="component" value="Unassembled WGS sequence"/>
</dbReference>
<dbReference type="GO" id="GO:0008483">
    <property type="term" value="F:transaminase activity"/>
    <property type="evidence" value="ECO:0007669"/>
    <property type="project" value="UniProtKB-KW"/>
</dbReference>
<dbReference type="AlphaFoldDB" id="A0A0U1DPL5"/>
<protein>
    <submittedName>
        <fullName evidence="1">Diaminobutyrate--2-oxoglutarate aminotransferase</fullName>
    </submittedName>
</protein>
<organism evidence="1 2">
    <name type="scientific">Mycolicibacterium conceptionense</name>
    <dbReference type="NCBI Taxonomy" id="451644"/>
    <lineage>
        <taxon>Bacteria</taxon>
        <taxon>Bacillati</taxon>
        <taxon>Actinomycetota</taxon>
        <taxon>Actinomycetes</taxon>
        <taxon>Mycobacteriales</taxon>
        <taxon>Mycobacteriaceae</taxon>
        <taxon>Mycolicibacterium</taxon>
    </lineage>
</organism>
<dbReference type="InterPro" id="IPR015422">
    <property type="entry name" value="PyrdxlP-dep_Trfase_small"/>
</dbReference>
<dbReference type="Gene3D" id="3.90.1150.10">
    <property type="entry name" value="Aspartate Aminotransferase, domain 1"/>
    <property type="match status" value="1"/>
</dbReference>
<keyword evidence="1" id="KW-0808">Transferase</keyword>